<proteinExistence type="predicted"/>
<keyword evidence="1" id="KW-0472">Membrane</keyword>
<reference evidence="3" key="1">
    <citation type="submission" date="2016-06" db="EMBL/GenBank/DDBJ databases">
        <title>Parallel loss of symbiosis genes in relatives of nitrogen-fixing non-legume Parasponia.</title>
        <authorList>
            <person name="Van Velzen R."/>
            <person name="Holmer R."/>
            <person name="Bu F."/>
            <person name="Rutten L."/>
            <person name="Van Zeijl A."/>
            <person name="Liu W."/>
            <person name="Santuari L."/>
            <person name="Cao Q."/>
            <person name="Sharma T."/>
            <person name="Shen D."/>
            <person name="Roswanjaya Y."/>
            <person name="Wardhani T."/>
            <person name="Kalhor M.S."/>
            <person name="Jansen J."/>
            <person name="Van den Hoogen J."/>
            <person name="Gungor B."/>
            <person name="Hartog M."/>
            <person name="Hontelez J."/>
            <person name="Verver J."/>
            <person name="Yang W.-C."/>
            <person name="Schijlen E."/>
            <person name="Repin R."/>
            <person name="Schilthuizen M."/>
            <person name="Schranz E."/>
            <person name="Heidstra R."/>
            <person name="Miyata K."/>
            <person name="Fedorova E."/>
            <person name="Kohlen W."/>
            <person name="Bisseling T."/>
            <person name="Smit S."/>
            <person name="Geurts R."/>
        </authorList>
    </citation>
    <scope>NUCLEOTIDE SEQUENCE [LARGE SCALE GENOMIC DNA]</scope>
    <source>
        <strain evidence="3">cv. WU1-14</strain>
    </source>
</reference>
<keyword evidence="1" id="KW-1133">Transmembrane helix</keyword>
<organism evidence="2 3">
    <name type="scientific">Parasponia andersonii</name>
    <name type="common">Sponia andersonii</name>
    <dbReference type="NCBI Taxonomy" id="3476"/>
    <lineage>
        <taxon>Eukaryota</taxon>
        <taxon>Viridiplantae</taxon>
        <taxon>Streptophyta</taxon>
        <taxon>Embryophyta</taxon>
        <taxon>Tracheophyta</taxon>
        <taxon>Spermatophyta</taxon>
        <taxon>Magnoliopsida</taxon>
        <taxon>eudicotyledons</taxon>
        <taxon>Gunneridae</taxon>
        <taxon>Pentapetalae</taxon>
        <taxon>rosids</taxon>
        <taxon>fabids</taxon>
        <taxon>Rosales</taxon>
        <taxon>Cannabaceae</taxon>
        <taxon>Parasponia</taxon>
    </lineage>
</organism>
<evidence type="ECO:0000313" key="2">
    <source>
        <dbReference type="EMBL" id="PON41559.1"/>
    </source>
</evidence>
<accession>A0A2P5AYE5</accession>
<sequence>MVVHLSSKAALGFLIWTLYVFFFKAKP</sequence>
<keyword evidence="1" id="KW-0812">Transmembrane</keyword>
<feature type="non-terminal residue" evidence="2">
    <location>
        <position position="27"/>
    </location>
</feature>
<dbReference type="EMBL" id="JXTB01000412">
    <property type="protein sequence ID" value="PON41559.1"/>
    <property type="molecule type" value="Genomic_DNA"/>
</dbReference>
<evidence type="ECO:0000313" key="3">
    <source>
        <dbReference type="Proteomes" id="UP000237105"/>
    </source>
</evidence>
<protein>
    <submittedName>
        <fullName evidence="2">Uncharacterized protein</fullName>
    </submittedName>
</protein>
<dbReference type="AlphaFoldDB" id="A0A2P5AYE5"/>
<feature type="transmembrane region" description="Helical" evidence="1">
    <location>
        <begin position="6"/>
        <end position="23"/>
    </location>
</feature>
<evidence type="ECO:0000256" key="1">
    <source>
        <dbReference type="SAM" id="Phobius"/>
    </source>
</evidence>
<keyword evidence="3" id="KW-1185">Reference proteome</keyword>
<dbReference type="Proteomes" id="UP000237105">
    <property type="component" value="Unassembled WGS sequence"/>
</dbReference>
<gene>
    <name evidence="2" type="ORF">PanWU01x14_288310</name>
</gene>
<comment type="caution">
    <text evidence="2">The sequence shown here is derived from an EMBL/GenBank/DDBJ whole genome shotgun (WGS) entry which is preliminary data.</text>
</comment>
<name>A0A2P5AYE5_PARAD</name>